<name>A0A7J8CIN1_ROUAE</name>
<proteinExistence type="predicted"/>
<keyword evidence="3" id="KW-1185">Reference proteome</keyword>
<sequence>MGGAAQKGFPFGLSTSIYPQAQWMYSVFMDASGCMCIYRSMLHSRHLTPEPLPASASYLPILPEANPNPQPQPPHREAPHHSLNLHSCPHFPDSLEPGLEEVTETPSSRSKRPALGQDWGAGQEGFPNNFPLQSWKSVP</sequence>
<evidence type="ECO:0000313" key="3">
    <source>
        <dbReference type="Proteomes" id="UP000593571"/>
    </source>
</evidence>
<evidence type="ECO:0000256" key="1">
    <source>
        <dbReference type="SAM" id="MobiDB-lite"/>
    </source>
</evidence>
<dbReference type="EMBL" id="JACASE010000014">
    <property type="protein sequence ID" value="KAF6410725.1"/>
    <property type="molecule type" value="Genomic_DNA"/>
</dbReference>
<feature type="region of interest" description="Disordered" evidence="1">
    <location>
        <begin position="53"/>
        <end position="139"/>
    </location>
</feature>
<organism evidence="2 3">
    <name type="scientific">Rousettus aegyptiacus</name>
    <name type="common">Egyptian fruit bat</name>
    <name type="synonym">Pteropus aegyptiacus</name>
    <dbReference type="NCBI Taxonomy" id="9407"/>
    <lineage>
        <taxon>Eukaryota</taxon>
        <taxon>Metazoa</taxon>
        <taxon>Chordata</taxon>
        <taxon>Craniata</taxon>
        <taxon>Vertebrata</taxon>
        <taxon>Euteleostomi</taxon>
        <taxon>Mammalia</taxon>
        <taxon>Eutheria</taxon>
        <taxon>Laurasiatheria</taxon>
        <taxon>Chiroptera</taxon>
        <taxon>Yinpterochiroptera</taxon>
        <taxon>Pteropodoidea</taxon>
        <taxon>Pteropodidae</taxon>
        <taxon>Rousettinae</taxon>
        <taxon>Rousettus</taxon>
    </lineage>
</organism>
<gene>
    <name evidence="2" type="ORF">HJG63_009167</name>
</gene>
<feature type="compositionally biased region" description="Polar residues" evidence="1">
    <location>
        <begin position="130"/>
        <end position="139"/>
    </location>
</feature>
<comment type="caution">
    <text evidence="2">The sequence shown here is derived from an EMBL/GenBank/DDBJ whole genome shotgun (WGS) entry which is preliminary data.</text>
</comment>
<evidence type="ECO:0000313" key="2">
    <source>
        <dbReference type="EMBL" id="KAF6410725.1"/>
    </source>
</evidence>
<reference evidence="2 3" key="1">
    <citation type="journal article" date="2020" name="Nature">
        <title>Six reference-quality genomes reveal evolution of bat adaptations.</title>
        <authorList>
            <person name="Jebb D."/>
            <person name="Huang Z."/>
            <person name="Pippel M."/>
            <person name="Hughes G.M."/>
            <person name="Lavrichenko K."/>
            <person name="Devanna P."/>
            <person name="Winkler S."/>
            <person name="Jermiin L.S."/>
            <person name="Skirmuntt E.C."/>
            <person name="Katzourakis A."/>
            <person name="Burkitt-Gray L."/>
            <person name="Ray D.A."/>
            <person name="Sullivan K.A.M."/>
            <person name="Roscito J.G."/>
            <person name="Kirilenko B.M."/>
            <person name="Davalos L.M."/>
            <person name="Corthals A.P."/>
            <person name="Power M.L."/>
            <person name="Jones G."/>
            <person name="Ransome R.D."/>
            <person name="Dechmann D.K.N."/>
            <person name="Locatelli A.G."/>
            <person name="Puechmaille S.J."/>
            <person name="Fedrigo O."/>
            <person name="Jarvis E.D."/>
            <person name="Hiller M."/>
            <person name="Vernes S.C."/>
            <person name="Myers E.W."/>
            <person name="Teeling E.C."/>
        </authorList>
    </citation>
    <scope>NUCLEOTIDE SEQUENCE [LARGE SCALE GENOMIC DNA]</scope>
    <source>
        <strain evidence="2">MRouAeg1</strain>
        <tissue evidence="2">Muscle</tissue>
    </source>
</reference>
<dbReference type="AlphaFoldDB" id="A0A7J8CIN1"/>
<protein>
    <submittedName>
        <fullName evidence="2">Uncharacterized protein</fullName>
    </submittedName>
</protein>
<dbReference type="Proteomes" id="UP000593571">
    <property type="component" value="Unassembled WGS sequence"/>
</dbReference>
<accession>A0A7J8CIN1</accession>